<dbReference type="InterPro" id="IPR036909">
    <property type="entry name" value="Cyt_c-like_dom_sf"/>
</dbReference>
<dbReference type="InterPro" id="IPR009056">
    <property type="entry name" value="Cyt_c-like_dom"/>
</dbReference>
<keyword evidence="3" id="KW-0408">Iron</keyword>
<dbReference type="GO" id="GO:0046872">
    <property type="term" value="F:metal ion binding"/>
    <property type="evidence" value="ECO:0007669"/>
    <property type="project" value="UniProtKB-KW"/>
</dbReference>
<evidence type="ECO:0000256" key="1">
    <source>
        <dbReference type="ARBA" id="ARBA00022617"/>
    </source>
</evidence>
<name>A0A3B1BPR8_9ZZZZ</name>
<dbReference type="GO" id="GO:0009055">
    <property type="term" value="F:electron transfer activity"/>
    <property type="evidence" value="ECO:0007669"/>
    <property type="project" value="InterPro"/>
</dbReference>
<dbReference type="PANTHER" id="PTHR35008">
    <property type="entry name" value="BLL4482 PROTEIN-RELATED"/>
    <property type="match status" value="1"/>
</dbReference>
<evidence type="ECO:0000256" key="2">
    <source>
        <dbReference type="ARBA" id="ARBA00022723"/>
    </source>
</evidence>
<dbReference type="Pfam" id="PF00034">
    <property type="entry name" value="Cytochrom_C"/>
    <property type="match status" value="1"/>
</dbReference>
<evidence type="ECO:0000313" key="6">
    <source>
        <dbReference type="EMBL" id="VAX17922.1"/>
    </source>
</evidence>
<accession>A0A3B1BPR8</accession>
<protein>
    <recommendedName>
        <fullName evidence="5">Cytochrome c domain-containing protein</fullName>
    </recommendedName>
</protein>
<dbReference type="SUPFAM" id="SSF46626">
    <property type="entry name" value="Cytochrome c"/>
    <property type="match status" value="2"/>
</dbReference>
<dbReference type="AlphaFoldDB" id="A0A3B1BPR8"/>
<dbReference type="Gene3D" id="1.10.760.10">
    <property type="entry name" value="Cytochrome c-like domain"/>
    <property type="match status" value="2"/>
</dbReference>
<keyword evidence="4" id="KW-0812">Transmembrane</keyword>
<proteinExistence type="predicted"/>
<feature type="transmembrane region" description="Helical" evidence="4">
    <location>
        <begin position="16"/>
        <end position="34"/>
    </location>
</feature>
<dbReference type="PROSITE" id="PS51007">
    <property type="entry name" value="CYTC"/>
    <property type="match status" value="1"/>
</dbReference>
<reference evidence="6" key="1">
    <citation type="submission" date="2018-06" db="EMBL/GenBank/DDBJ databases">
        <authorList>
            <person name="Zhirakovskaya E."/>
        </authorList>
    </citation>
    <scope>NUCLEOTIDE SEQUENCE</scope>
</reference>
<dbReference type="PANTHER" id="PTHR35008:SF4">
    <property type="entry name" value="BLL4482 PROTEIN"/>
    <property type="match status" value="1"/>
</dbReference>
<keyword evidence="4" id="KW-0472">Membrane</keyword>
<feature type="domain" description="Cytochrome c" evidence="5">
    <location>
        <begin position="221"/>
        <end position="316"/>
    </location>
</feature>
<evidence type="ECO:0000259" key="5">
    <source>
        <dbReference type="PROSITE" id="PS51007"/>
    </source>
</evidence>
<dbReference type="EMBL" id="UOGE01000028">
    <property type="protein sequence ID" value="VAX17922.1"/>
    <property type="molecule type" value="Genomic_DNA"/>
</dbReference>
<keyword evidence="2" id="KW-0479">Metal-binding</keyword>
<gene>
    <name evidence="6" type="ORF">MNBD_NITROSPINAE02-624</name>
</gene>
<dbReference type="Pfam" id="PF13442">
    <property type="entry name" value="Cytochrome_CBB3"/>
    <property type="match status" value="1"/>
</dbReference>
<sequence>MEIDILRRLSDIKNKPALVAFVLIILYISPASLMENCFFSQDRFDGEGIHGIVLDIISGPKESHAQAPRRKSGRELMNEWLSGETLPVNFKNQRPPEDKIAIEAGRGIYIYRCAVCHGIKGDGKGERAKELQTRPRDFTFGIFKFRSTPTGAPPTDEDIFKTISRGIHGTGMLPWFALTTTQRWLVTYYIKTFSDYYTFYYEDGQKPVVVKTPEPSMSEKKYIELGKTVYIKGECAKCHGKEGYGDGDSAGKLKDDWYQPIRPTNFRKSVPKRGLEPADIYMTIATGLNGTPMPSYSASLTHDEMLGLAYYIRSIAPRNENKGEIDINQDTQAAFQIDHMMGISFQIPERFAYPW</sequence>
<dbReference type="InterPro" id="IPR051459">
    <property type="entry name" value="Cytochrome_c-type_DH"/>
</dbReference>
<keyword evidence="4" id="KW-1133">Transmembrane helix</keyword>
<evidence type="ECO:0000256" key="4">
    <source>
        <dbReference type="SAM" id="Phobius"/>
    </source>
</evidence>
<evidence type="ECO:0000256" key="3">
    <source>
        <dbReference type="ARBA" id="ARBA00023004"/>
    </source>
</evidence>
<keyword evidence="1" id="KW-0349">Heme</keyword>
<organism evidence="6">
    <name type="scientific">hydrothermal vent metagenome</name>
    <dbReference type="NCBI Taxonomy" id="652676"/>
    <lineage>
        <taxon>unclassified sequences</taxon>
        <taxon>metagenomes</taxon>
        <taxon>ecological metagenomes</taxon>
    </lineage>
</organism>
<dbReference type="GO" id="GO:0020037">
    <property type="term" value="F:heme binding"/>
    <property type="evidence" value="ECO:0007669"/>
    <property type="project" value="InterPro"/>
</dbReference>